<dbReference type="STRING" id="268505.A0A2A9PGI0"/>
<feature type="compositionally biased region" description="Acidic residues" evidence="1">
    <location>
        <begin position="326"/>
        <end position="342"/>
    </location>
</feature>
<comment type="caution">
    <text evidence="3">The sequence shown here is derived from an EMBL/GenBank/DDBJ whole genome shotgun (WGS) entry which is preliminary data.</text>
</comment>
<protein>
    <recommendedName>
        <fullName evidence="2">C2H2-type domain-containing protein</fullName>
    </recommendedName>
</protein>
<feature type="region of interest" description="Disordered" evidence="1">
    <location>
        <begin position="1"/>
        <end position="226"/>
    </location>
</feature>
<feature type="compositionally biased region" description="Basic and acidic residues" evidence="1">
    <location>
        <begin position="133"/>
        <end position="149"/>
    </location>
</feature>
<evidence type="ECO:0000313" key="3">
    <source>
        <dbReference type="EMBL" id="PFH59980.1"/>
    </source>
</evidence>
<feature type="region of interest" description="Disordered" evidence="1">
    <location>
        <begin position="379"/>
        <end position="398"/>
    </location>
</feature>
<reference evidence="3 4" key="1">
    <citation type="journal article" date="2015" name="BMC Genomics">
        <title>Gene expression during zombie ant biting behavior reflects the complexity underlying fungal parasitic behavioral manipulation.</title>
        <authorList>
            <person name="de Bekker C."/>
            <person name="Ohm R.A."/>
            <person name="Loreto R.G."/>
            <person name="Sebastian A."/>
            <person name="Albert I."/>
            <person name="Merrow M."/>
            <person name="Brachmann A."/>
            <person name="Hughes D.P."/>
        </authorList>
    </citation>
    <scope>NUCLEOTIDE SEQUENCE [LARGE SCALE GENOMIC DNA]</scope>
    <source>
        <strain evidence="3 4">SC16a</strain>
    </source>
</reference>
<evidence type="ECO:0000259" key="2">
    <source>
        <dbReference type="PROSITE" id="PS00028"/>
    </source>
</evidence>
<accession>A0A2A9PGI0</accession>
<feature type="domain" description="C2H2-type" evidence="2">
    <location>
        <begin position="239"/>
        <end position="262"/>
    </location>
</feature>
<keyword evidence="4" id="KW-1185">Reference proteome</keyword>
<organism evidence="3 4">
    <name type="scientific">Ophiocordyceps unilateralis</name>
    <name type="common">Zombie-ant fungus</name>
    <name type="synonym">Torrubia unilateralis</name>
    <dbReference type="NCBI Taxonomy" id="268505"/>
    <lineage>
        <taxon>Eukaryota</taxon>
        <taxon>Fungi</taxon>
        <taxon>Dikarya</taxon>
        <taxon>Ascomycota</taxon>
        <taxon>Pezizomycotina</taxon>
        <taxon>Sordariomycetes</taxon>
        <taxon>Hypocreomycetidae</taxon>
        <taxon>Hypocreales</taxon>
        <taxon>Ophiocordycipitaceae</taxon>
        <taxon>Ophiocordyceps</taxon>
    </lineage>
</organism>
<feature type="region of interest" description="Disordered" evidence="1">
    <location>
        <begin position="302"/>
        <end position="363"/>
    </location>
</feature>
<reference evidence="3 4" key="2">
    <citation type="journal article" date="2017" name="Sci. Rep.">
        <title>Ant-infecting Ophiocordyceps genomes reveal a high diversity of potential behavioral manipulation genes and a possible major role for enterotoxins.</title>
        <authorList>
            <person name="de Bekker C."/>
            <person name="Ohm R.A."/>
            <person name="Evans H.C."/>
            <person name="Brachmann A."/>
            <person name="Hughes D.P."/>
        </authorList>
    </citation>
    <scope>NUCLEOTIDE SEQUENCE [LARGE SCALE GENOMIC DNA]</scope>
    <source>
        <strain evidence="3 4">SC16a</strain>
    </source>
</reference>
<evidence type="ECO:0000313" key="4">
    <source>
        <dbReference type="Proteomes" id="UP000037136"/>
    </source>
</evidence>
<dbReference type="Proteomes" id="UP000037136">
    <property type="component" value="Unassembled WGS sequence"/>
</dbReference>
<dbReference type="AlphaFoldDB" id="A0A2A9PGI0"/>
<evidence type="ECO:0000256" key="1">
    <source>
        <dbReference type="SAM" id="MobiDB-lite"/>
    </source>
</evidence>
<dbReference type="EMBL" id="LAZP02000159">
    <property type="protein sequence ID" value="PFH59980.1"/>
    <property type="molecule type" value="Genomic_DNA"/>
</dbReference>
<dbReference type="OrthoDB" id="5424797at2759"/>
<feature type="compositionally biased region" description="Low complexity" evidence="1">
    <location>
        <begin position="93"/>
        <end position="110"/>
    </location>
</feature>
<feature type="compositionally biased region" description="Polar residues" evidence="1">
    <location>
        <begin position="19"/>
        <end position="35"/>
    </location>
</feature>
<proteinExistence type="predicted"/>
<gene>
    <name evidence="3" type="ORF">XA68_11594</name>
</gene>
<dbReference type="InterPro" id="IPR013087">
    <property type="entry name" value="Znf_C2H2_type"/>
</dbReference>
<name>A0A2A9PGI0_OPHUN</name>
<feature type="compositionally biased region" description="Acidic residues" evidence="1">
    <location>
        <begin position="386"/>
        <end position="398"/>
    </location>
</feature>
<feature type="compositionally biased region" description="Polar residues" evidence="1">
    <location>
        <begin position="153"/>
        <end position="163"/>
    </location>
</feature>
<feature type="compositionally biased region" description="Low complexity" evidence="1">
    <location>
        <begin position="62"/>
        <end position="83"/>
    </location>
</feature>
<dbReference type="PROSITE" id="PS00028">
    <property type="entry name" value="ZINC_FINGER_C2H2_1"/>
    <property type="match status" value="1"/>
</dbReference>
<sequence length="398" mass="43786">MSTSKASGSRDIRRYFGANAQQANLTPNNKRSSPPGSADEEDPLFGDSAGLRPPRKRPEIISTQSSNATMATTTTSTLTAGRTQGSRLAVMLAASPRTRARASSSPATQPTRRHRAVTSDAILRQTGRQLGQESDKETPVPLPKLEEGGLRSVATTTVSTPDDANSRGRPKGWRAGMSYSAMRGRSPPGTRARKGKTRSAGATAYVGMAKRRGRQAKPPSPPPREIYHRLRPQFVQFLCEWDGCKAELHNLETLRRHVYAVHGGSPFGCCCRWGKCADTARALATVDDFRHHVEEAHLVPMSWHMGDGPRNSGGQGRDRRHGAAGGDDDDDDDEDDDEEEIPDYLKDAQGVQVTPSIRDQEVEDVLTWRMNRRKLKELLIRRDENLPDEESESPDDEA</sequence>